<comment type="caution">
    <text evidence="1">The sequence shown here is derived from an EMBL/GenBank/DDBJ whole genome shotgun (WGS) entry which is preliminary data.</text>
</comment>
<name>A0AAD6UNF2_9AGAR</name>
<sequence length="164" mass="18380">MAVATLHTPLAAYDRDDETWLEVASRGAAARVRCGRELRSARGHWQSFVHHLGQTRSSCARALAARSRHRVRWCIPDTRRVLDNVDICASRRPHTRKPRTAMPFHRSMLANLVHEAGNIAAVLCTHYRAGGEGRPRVQMVYTYILASATVAWKVATDLGRVTSQ</sequence>
<protein>
    <submittedName>
        <fullName evidence="1">Uncharacterized protein</fullName>
    </submittedName>
</protein>
<accession>A0AAD6UNF2</accession>
<keyword evidence="2" id="KW-1185">Reference proteome</keyword>
<proteinExistence type="predicted"/>
<gene>
    <name evidence="1" type="ORF">GGX14DRAFT_407496</name>
</gene>
<dbReference type="EMBL" id="JARJCW010000138">
    <property type="protein sequence ID" value="KAJ7191068.1"/>
    <property type="molecule type" value="Genomic_DNA"/>
</dbReference>
<reference evidence="1" key="1">
    <citation type="submission" date="2023-03" db="EMBL/GenBank/DDBJ databases">
        <title>Massive genome expansion in bonnet fungi (Mycena s.s.) driven by repeated elements and novel gene families across ecological guilds.</title>
        <authorList>
            <consortium name="Lawrence Berkeley National Laboratory"/>
            <person name="Harder C.B."/>
            <person name="Miyauchi S."/>
            <person name="Viragh M."/>
            <person name="Kuo A."/>
            <person name="Thoen E."/>
            <person name="Andreopoulos B."/>
            <person name="Lu D."/>
            <person name="Skrede I."/>
            <person name="Drula E."/>
            <person name="Henrissat B."/>
            <person name="Morin E."/>
            <person name="Kohler A."/>
            <person name="Barry K."/>
            <person name="LaButti K."/>
            <person name="Morin E."/>
            <person name="Salamov A."/>
            <person name="Lipzen A."/>
            <person name="Mereny Z."/>
            <person name="Hegedus B."/>
            <person name="Baldrian P."/>
            <person name="Stursova M."/>
            <person name="Weitz H."/>
            <person name="Taylor A."/>
            <person name="Grigoriev I.V."/>
            <person name="Nagy L.G."/>
            <person name="Martin F."/>
            <person name="Kauserud H."/>
        </authorList>
    </citation>
    <scope>NUCLEOTIDE SEQUENCE</scope>
    <source>
        <strain evidence="1">9144</strain>
    </source>
</reference>
<dbReference type="Proteomes" id="UP001219525">
    <property type="component" value="Unassembled WGS sequence"/>
</dbReference>
<evidence type="ECO:0000313" key="2">
    <source>
        <dbReference type="Proteomes" id="UP001219525"/>
    </source>
</evidence>
<organism evidence="1 2">
    <name type="scientific">Mycena pura</name>
    <dbReference type="NCBI Taxonomy" id="153505"/>
    <lineage>
        <taxon>Eukaryota</taxon>
        <taxon>Fungi</taxon>
        <taxon>Dikarya</taxon>
        <taxon>Basidiomycota</taxon>
        <taxon>Agaricomycotina</taxon>
        <taxon>Agaricomycetes</taxon>
        <taxon>Agaricomycetidae</taxon>
        <taxon>Agaricales</taxon>
        <taxon>Marasmiineae</taxon>
        <taxon>Mycenaceae</taxon>
        <taxon>Mycena</taxon>
    </lineage>
</organism>
<evidence type="ECO:0000313" key="1">
    <source>
        <dbReference type="EMBL" id="KAJ7191068.1"/>
    </source>
</evidence>
<dbReference type="AlphaFoldDB" id="A0AAD6UNF2"/>